<reference evidence="9 10" key="1">
    <citation type="journal article" date="2023" name="Genes (Basel)">
        <title>Chromosome-Level Genome Assembly and Circadian Gene Repertoire of the Patagonia Blennie Eleginops maclovinus-The Closest Ancestral Proxy of Antarctic Cryonotothenioids.</title>
        <authorList>
            <person name="Cheng C.C."/>
            <person name="Rivera-Colon A.G."/>
            <person name="Minhas B.F."/>
            <person name="Wilson L."/>
            <person name="Rayamajhi N."/>
            <person name="Vargas-Chacoff L."/>
            <person name="Catchen J.M."/>
        </authorList>
    </citation>
    <scope>NUCLEOTIDE SEQUENCE [LARGE SCALE GENOMIC DNA]</scope>
    <source>
        <strain evidence="9">JMC-PN-2008</strain>
    </source>
</reference>
<dbReference type="EMBL" id="JAUZQC010000019">
    <property type="protein sequence ID" value="KAK5854328.1"/>
    <property type="molecule type" value="Genomic_DNA"/>
</dbReference>
<evidence type="ECO:0000256" key="3">
    <source>
        <dbReference type="ARBA" id="ARBA00023136"/>
    </source>
</evidence>
<keyword evidence="4" id="KW-0325">Glycoprotein</keyword>
<keyword evidence="10" id="KW-1185">Reference proteome</keyword>
<dbReference type="InterPro" id="IPR013783">
    <property type="entry name" value="Ig-like_fold"/>
</dbReference>
<evidence type="ECO:0000256" key="2">
    <source>
        <dbReference type="ARBA" id="ARBA00022729"/>
    </source>
</evidence>
<protein>
    <recommendedName>
        <fullName evidence="8">Ig-like domain-containing protein</fullName>
    </recommendedName>
</protein>
<proteinExistence type="predicted"/>
<dbReference type="InterPro" id="IPR036179">
    <property type="entry name" value="Ig-like_dom_sf"/>
</dbReference>
<dbReference type="SUPFAM" id="SSF48726">
    <property type="entry name" value="Immunoglobulin"/>
    <property type="match status" value="2"/>
</dbReference>
<feature type="signal peptide" evidence="7">
    <location>
        <begin position="1"/>
        <end position="20"/>
    </location>
</feature>
<dbReference type="Gene3D" id="2.60.40.10">
    <property type="entry name" value="Immunoglobulins"/>
    <property type="match status" value="2"/>
</dbReference>
<keyword evidence="6" id="KW-1133">Transmembrane helix</keyword>
<gene>
    <name evidence="9" type="ORF">PBY51_015407</name>
</gene>
<evidence type="ECO:0000256" key="7">
    <source>
        <dbReference type="SAM" id="SignalP"/>
    </source>
</evidence>
<feature type="domain" description="Ig-like" evidence="8">
    <location>
        <begin position="116"/>
        <end position="196"/>
    </location>
</feature>
<dbReference type="Proteomes" id="UP001346869">
    <property type="component" value="Unassembled WGS sequence"/>
</dbReference>
<dbReference type="PROSITE" id="PS50835">
    <property type="entry name" value="IG_LIKE"/>
    <property type="match status" value="1"/>
</dbReference>
<evidence type="ECO:0000256" key="1">
    <source>
        <dbReference type="ARBA" id="ARBA00004370"/>
    </source>
</evidence>
<organism evidence="9 10">
    <name type="scientific">Eleginops maclovinus</name>
    <name type="common">Patagonian blennie</name>
    <name type="synonym">Eleginus maclovinus</name>
    <dbReference type="NCBI Taxonomy" id="56733"/>
    <lineage>
        <taxon>Eukaryota</taxon>
        <taxon>Metazoa</taxon>
        <taxon>Chordata</taxon>
        <taxon>Craniata</taxon>
        <taxon>Vertebrata</taxon>
        <taxon>Euteleostomi</taxon>
        <taxon>Actinopterygii</taxon>
        <taxon>Neopterygii</taxon>
        <taxon>Teleostei</taxon>
        <taxon>Neoteleostei</taxon>
        <taxon>Acanthomorphata</taxon>
        <taxon>Eupercaria</taxon>
        <taxon>Perciformes</taxon>
        <taxon>Notothenioidei</taxon>
        <taxon>Eleginopidae</taxon>
        <taxon>Eleginops</taxon>
    </lineage>
</organism>
<dbReference type="InterPro" id="IPR015631">
    <property type="entry name" value="CD2/SLAM_rcpt"/>
</dbReference>
<feature type="chain" id="PRO_5042968763" description="Ig-like domain-containing protein" evidence="7">
    <location>
        <begin position="21"/>
        <end position="254"/>
    </location>
</feature>
<evidence type="ECO:0000256" key="4">
    <source>
        <dbReference type="ARBA" id="ARBA00023180"/>
    </source>
</evidence>
<evidence type="ECO:0000259" key="8">
    <source>
        <dbReference type="PROSITE" id="PS50835"/>
    </source>
</evidence>
<dbReference type="InterPro" id="IPR007110">
    <property type="entry name" value="Ig-like_dom"/>
</dbReference>
<evidence type="ECO:0000256" key="6">
    <source>
        <dbReference type="SAM" id="Phobius"/>
    </source>
</evidence>
<evidence type="ECO:0000313" key="10">
    <source>
        <dbReference type="Proteomes" id="UP001346869"/>
    </source>
</evidence>
<keyword evidence="3 6" id="KW-0472">Membrane</keyword>
<dbReference type="GO" id="GO:0016020">
    <property type="term" value="C:membrane"/>
    <property type="evidence" value="ECO:0007669"/>
    <property type="project" value="UniProtKB-SubCell"/>
</dbReference>
<dbReference type="PANTHER" id="PTHR12080">
    <property type="entry name" value="SIGNALING LYMPHOCYTIC ACTIVATION MOLECULE"/>
    <property type="match status" value="1"/>
</dbReference>
<keyword evidence="6" id="KW-0812">Transmembrane</keyword>
<feature type="transmembrane region" description="Helical" evidence="6">
    <location>
        <begin position="211"/>
        <end position="231"/>
    </location>
</feature>
<name>A0AAN7X0R8_ELEMC</name>
<dbReference type="Pfam" id="PF00047">
    <property type="entry name" value="ig"/>
    <property type="match status" value="1"/>
</dbReference>
<evidence type="ECO:0000256" key="5">
    <source>
        <dbReference type="ARBA" id="ARBA00023319"/>
    </source>
</evidence>
<keyword evidence="5" id="KW-0393">Immunoglobulin domain</keyword>
<accession>A0AAN7X0R8</accession>
<dbReference type="PANTHER" id="PTHR12080:SF125">
    <property type="entry name" value="CD48 ANTIGEN-LIKE"/>
    <property type="match status" value="1"/>
</dbReference>
<reference evidence="9 10" key="2">
    <citation type="journal article" date="2023" name="Mol. Biol. Evol.">
        <title>Genomics of Secondarily Temperate Adaptation in the Only Non-Antarctic Icefish.</title>
        <authorList>
            <person name="Rivera-Colon A.G."/>
            <person name="Rayamajhi N."/>
            <person name="Minhas B.F."/>
            <person name="Madrigal G."/>
            <person name="Bilyk K.T."/>
            <person name="Yoon V."/>
            <person name="Hune M."/>
            <person name="Gregory S."/>
            <person name="Cheng C.H.C."/>
            <person name="Catchen J.M."/>
        </authorList>
    </citation>
    <scope>NUCLEOTIDE SEQUENCE [LARGE SCALE GENOMIC DNA]</scope>
    <source>
        <strain evidence="9">JMC-PN-2008</strain>
    </source>
</reference>
<comment type="subcellular location">
    <subcellularLocation>
        <location evidence="1">Membrane</location>
    </subcellularLocation>
</comment>
<keyword evidence="2 7" id="KW-0732">Signal</keyword>
<comment type="caution">
    <text evidence="9">The sequence shown here is derived from an EMBL/GenBank/DDBJ whole genome shotgun (WGS) entry which is preliminary data.</text>
</comment>
<dbReference type="InterPro" id="IPR013151">
    <property type="entry name" value="Immunoglobulin_dom"/>
</dbReference>
<evidence type="ECO:0000313" key="9">
    <source>
        <dbReference type="EMBL" id="KAK5854328.1"/>
    </source>
</evidence>
<sequence>MENVLVFCLLFLASLRSASTKDMLFEEGGSVTLNLRPAPSKPITVIEWKFNGSTLAEWAKDVVELTYKRANTSLDITTGRLVVQKMTKTDHGEYSVEVNNCVQTEKYQAVFIKRVPKPSVLTQPLSCSTEDEQCSLTCDGDTTEAEPVTYSWKTGAGEWKAPGRSMNITKAEHGQVETFTCKMKNPVSEEESEPVTNKLHSKVLFLPADSGLRAIVLGLALLGAMVMVVSLNRETLRKRMCPCQSREGDYENEA</sequence>
<dbReference type="AlphaFoldDB" id="A0AAN7X0R8"/>